<keyword evidence="4" id="KW-0539">Nucleus</keyword>
<dbReference type="Gene3D" id="1.25.40.700">
    <property type="match status" value="1"/>
</dbReference>
<dbReference type="Proteomes" id="UP000823941">
    <property type="component" value="Chromosome 24"/>
</dbReference>
<feature type="region of interest" description="Disordered" evidence="5">
    <location>
        <begin position="1"/>
        <end position="42"/>
    </location>
</feature>
<organism evidence="7 8">
    <name type="scientific">Plutella xylostella</name>
    <name type="common">Diamondback moth</name>
    <name type="synonym">Plutella maculipennis</name>
    <dbReference type="NCBI Taxonomy" id="51655"/>
    <lineage>
        <taxon>Eukaryota</taxon>
        <taxon>Metazoa</taxon>
        <taxon>Ecdysozoa</taxon>
        <taxon>Arthropoda</taxon>
        <taxon>Hexapoda</taxon>
        <taxon>Insecta</taxon>
        <taxon>Pterygota</taxon>
        <taxon>Neoptera</taxon>
        <taxon>Endopterygota</taxon>
        <taxon>Lepidoptera</taxon>
        <taxon>Glossata</taxon>
        <taxon>Ditrysia</taxon>
        <taxon>Yponomeutoidea</taxon>
        <taxon>Plutellidae</taxon>
        <taxon>Plutella</taxon>
    </lineage>
</organism>
<dbReference type="InterPro" id="IPR015943">
    <property type="entry name" value="WD40/YVTN_repeat-like_dom_sf"/>
</dbReference>
<dbReference type="InterPro" id="IPR037624">
    <property type="entry name" value="Nup133-like"/>
</dbReference>
<dbReference type="InterPro" id="IPR014908">
    <property type="entry name" value="Nucleoporin_Nup133/Nup155_N"/>
</dbReference>
<evidence type="ECO:0000256" key="5">
    <source>
        <dbReference type="SAM" id="MobiDB-lite"/>
    </source>
</evidence>
<dbReference type="Gene3D" id="1.20.58.1380">
    <property type="match status" value="1"/>
</dbReference>
<evidence type="ECO:0000256" key="1">
    <source>
        <dbReference type="ARBA" id="ARBA00004123"/>
    </source>
</evidence>
<dbReference type="Gene3D" id="2.130.10.10">
    <property type="entry name" value="YVTN repeat-like/Quinoprotein amine dehydrogenase"/>
    <property type="match status" value="1"/>
</dbReference>
<dbReference type="SUPFAM" id="SSF117289">
    <property type="entry name" value="Nucleoporin domain"/>
    <property type="match status" value="1"/>
</dbReference>
<accession>A0ABQ7Q0G4</accession>
<reference evidence="7 8" key="1">
    <citation type="submission" date="2021-06" db="EMBL/GenBank/DDBJ databases">
        <title>A haploid diamondback moth (Plutella xylostella L.) genome assembly resolves 31 chromosomes and identifies a diamide resistance mutation.</title>
        <authorList>
            <person name="Ward C.M."/>
            <person name="Perry K.D."/>
            <person name="Baker G."/>
            <person name="Powis K."/>
            <person name="Heckel D.G."/>
            <person name="Baxter S.W."/>
        </authorList>
    </citation>
    <scope>NUCLEOTIDE SEQUENCE [LARGE SCALE GENOMIC DNA]</scope>
    <source>
        <strain evidence="7 8">LV</strain>
        <tissue evidence="7">Single pupa</tissue>
    </source>
</reference>
<evidence type="ECO:0000256" key="4">
    <source>
        <dbReference type="ARBA" id="ARBA00023242"/>
    </source>
</evidence>
<proteinExistence type="inferred from homology"/>
<evidence type="ECO:0000256" key="3">
    <source>
        <dbReference type="ARBA" id="ARBA00022448"/>
    </source>
</evidence>
<dbReference type="PANTHER" id="PTHR13405">
    <property type="entry name" value="NUCLEAR PORE COMPLEX PROTEIN NUP133"/>
    <property type="match status" value="1"/>
</dbReference>
<evidence type="ECO:0000313" key="8">
    <source>
        <dbReference type="Proteomes" id="UP000823941"/>
    </source>
</evidence>
<comment type="subcellular location">
    <subcellularLocation>
        <location evidence="1">Nucleus</location>
    </subcellularLocation>
</comment>
<protein>
    <recommendedName>
        <fullName evidence="6">Nucleoporin Nup133/Nup155-like N-terminal domain-containing protein</fullName>
    </recommendedName>
</protein>
<dbReference type="PANTHER" id="PTHR13405:SF11">
    <property type="entry name" value="NUCLEAR PORE COMPLEX PROTEIN NUP133"/>
    <property type="match status" value="1"/>
</dbReference>
<comment type="caution">
    <text evidence="7">The sequence shown here is derived from an EMBL/GenBank/DDBJ whole genome shotgun (WGS) entry which is preliminary data.</text>
</comment>
<feature type="domain" description="Nucleoporin Nup133/Nup155-like N-terminal" evidence="6">
    <location>
        <begin position="57"/>
        <end position="240"/>
    </location>
</feature>
<evidence type="ECO:0000256" key="2">
    <source>
        <dbReference type="ARBA" id="ARBA00005569"/>
    </source>
</evidence>
<keyword evidence="3" id="KW-0813">Transport</keyword>
<evidence type="ECO:0000313" key="7">
    <source>
        <dbReference type="EMBL" id="KAG7298636.1"/>
    </source>
</evidence>
<gene>
    <name evidence="7" type="ORF">JYU34_018289</name>
</gene>
<comment type="similarity">
    <text evidence="2">Belongs to the nucleoporin Nup133 family.</text>
</comment>
<sequence>MDFSNTSGIKSPFSPRVRQSIAGRRPSGPSSAKKNQSKYTQGPQTGEIIYKTPLTIIETYGTPLPVMVTEALTFASGAVSARLYECGWCVVVRGRRVLAWQRDDAPAAWELQLPQTDLAHKADLVVLFYEDGAQMPSCIGVSPEGTVRYWASVAAPGSCVDTSCELQGQECDRLTEPQADQLVLATTTCTAVLLTLQNVDGRAGVACRTLRPPSGWLGGLGRRVSLLFFGSMPQHADTKLVNVALVSPGPILSEGGEGGAGAGGAGAGAGCVALLTHSGVLQLWQDKLTEIDVADAVMKMPGGGCAGVELVALELAARADGALLALLAALPPHREPTVRYVLATVVGGAVARCWWWRGAGPEPDAPPRLLLAERSHALYTPTRLVNVYSSSPDQQDAVELAAEGDRLLAARGALLLSARHGVLRMRHALQPPDESMCDSAPGSPGADMYEGNLSLYEIDPHEVSATSTDARGKLKSAFLFHLRRDHHAAMAIVQELSGGGGGGGAARAEALQRTLVAVAAEILDDVPNGDPRWKQRARSSGRVPLGSSSALQEAAQVRDKQRALALLLAFAQRAGLLPPPEQEVSGEAPETAAALLVLCCRLALAAALLALPPSPLLDRAVNKVMSSAETQAEEEEEVVAAVAAGVLPARAAVFRRVSRAPRLLLALRDLPDPAPAADIVNIFNSALAAVQRARAAWGARLGVAAAAAAGAAGLDPEQRALHRAAVSLVQRSLSDGSGAGAGAGAAAAAAEGAARLAELVLLDAAALRRAATDHLYEALRRDLILPFMSAGETERALALAEKFGEFELLIQACVQRGQLGRLRDYMHKYQDQGLPEAAYAWLASRGGRHAALLVRQLAGAGAGEGAGAARAAAWLRAAPGRKPLLALQQLEVREHAAAAAALAAMADEETESVNRMTTMASLAKLCALAGDEEKGGGALRRRVEARLALGEQHAALPRALRLHHGLDAADARVHAPDELVQMYVQCGGGLTEYDYKKALDLAESVRDPELRDDLRLRVWCACIRHDDWAGAAAAGAGAGAGGERDALQDRLFFKLIDLVHVMGGDLELVLPPLEDILTAPELAELVGDPRTHYLIKYGYECLDARAPAAAAAAATPEQMMIEA</sequence>
<name>A0ABQ7Q0G4_PLUXY</name>
<keyword evidence="8" id="KW-1185">Reference proteome</keyword>
<dbReference type="EMBL" id="JAHIBW010000024">
    <property type="protein sequence ID" value="KAG7298636.1"/>
    <property type="molecule type" value="Genomic_DNA"/>
</dbReference>
<evidence type="ECO:0000259" key="6">
    <source>
        <dbReference type="Pfam" id="PF08801"/>
    </source>
</evidence>
<feature type="compositionally biased region" description="Polar residues" evidence="5">
    <location>
        <begin position="28"/>
        <end position="42"/>
    </location>
</feature>
<dbReference type="Pfam" id="PF08801">
    <property type="entry name" value="Nucleoporin_N"/>
    <property type="match status" value="1"/>
</dbReference>